<gene>
    <name evidence="1" type="ORF">Micbo1qcDRAFT_167323</name>
</gene>
<evidence type="ECO:0008006" key="3">
    <source>
        <dbReference type="Google" id="ProtNLM"/>
    </source>
</evidence>
<dbReference type="EMBL" id="KQ964261">
    <property type="protein sequence ID" value="KXJ87747.1"/>
    <property type="molecule type" value="Genomic_DNA"/>
</dbReference>
<accession>A0A136IS88</accession>
<keyword evidence="2" id="KW-1185">Reference proteome</keyword>
<dbReference type="OrthoDB" id="3335358at2759"/>
<protein>
    <recommendedName>
        <fullName evidence="3">DUF952 domain-containing protein</fullName>
    </recommendedName>
</protein>
<feature type="non-terminal residue" evidence="1">
    <location>
        <position position="104"/>
    </location>
</feature>
<reference evidence="2" key="1">
    <citation type="submission" date="2016-02" db="EMBL/GenBank/DDBJ databases">
        <title>Draft genome sequence of Microdochium bolleyi, a fungal endophyte of beachgrass.</title>
        <authorList>
            <consortium name="DOE Joint Genome Institute"/>
            <person name="David A.S."/>
            <person name="May G."/>
            <person name="Haridas S."/>
            <person name="Lim J."/>
            <person name="Wang M."/>
            <person name="Labutti K."/>
            <person name="Lipzen A."/>
            <person name="Barry K."/>
            <person name="Grigoriev I.V."/>
        </authorList>
    </citation>
    <scope>NUCLEOTIDE SEQUENCE [LARGE SCALE GENOMIC DNA]</scope>
    <source>
        <strain evidence="2">J235TASD1</strain>
    </source>
</reference>
<sequence>MSESAPPKYVYKIVPARPPNPLPADLPLSELDRADGFIHMSTAQQVPGTLNRFFSTARSLHIMRIPYDRVSARTKWENTFPHLYGGEFGAKEVESVEEFSTEDG</sequence>
<proteinExistence type="predicted"/>
<dbReference type="InterPro" id="IPR009297">
    <property type="entry name" value="DUF952"/>
</dbReference>
<dbReference type="PANTHER" id="PTHR34129">
    <property type="entry name" value="BLR1139 PROTEIN"/>
    <property type="match status" value="1"/>
</dbReference>
<dbReference type="SUPFAM" id="SSF56399">
    <property type="entry name" value="ADP-ribosylation"/>
    <property type="match status" value="1"/>
</dbReference>
<dbReference type="InParanoid" id="A0A136IS88"/>
<name>A0A136IS88_9PEZI</name>
<dbReference type="Gene3D" id="3.20.170.20">
    <property type="entry name" value="Protein of unknown function DUF952"/>
    <property type="match status" value="1"/>
</dbReference>
<dbReference type="Proteomes" id="UP000070501">
    <property type="component" value="Unassembled WGS sequence"/>
</dbReference>
<dbReference type="STRING" id="196109.A0A136IS88"/>
<evidence type="ECO:0000313" key="2">
    <source>
        <dbReference type="Proteomes" id="UP000070501"/>
    </source>
</evidence>
<organism evidence="1 2">
    <name type="scientific">Microdochium bolleyi</name>
    <dbReference type="NCBI Taxonomy" id="196109"/>
    <lineage>
        <taxon>Eukaryota</taxon>
        <taxon>Fungi</taxon>
        <taxon>Dikarya</taxon>
        <taxon>Ascomycota</taxon>
        <taxon>Pezizomycotina</taxon>
        <taxon>Sordariomycetes</taxon>
        <taxon>Xylariomycetidae</taxon>
        <taxon>Xylariales</taxon>
        <taxon>Microdochiaceae</taxon>
        <taxon>Microdochium</taxon>
    </lineage>
</organism>
<dbReference type="AlphaFoldDB" id="A0A136IS88"/>
<dbReference type="Pfam" id="PF06108">
    <property type="entry name" value="DUF952"/>
    <property type="match status" value="1"/>
</dbReference>
<evidence type="ECO:0000313" key="1">
    <source>
        <dbReference type="EMBL" id="KXJ87747.1"/>
    </source>
</evidence>
<dbReference type="PANTHER" id="PTHR34129:SF1">
    <property type="entry name" value="DUF952 DOMAIN-CONTAINING PROTEIN"/>
    <property type="match status" value="1"/>
</dbReference>